<dbReference type="RefSeq" id="XP_056749446.1">
    <property type="nucleotide sequence ID" value="XM_056900778.1"/>
</dbReference>
<accession>A0AAD6DTC8</accession>
<reference evidence="1" key="1">
    <citation type="journal article" date="2023" name="IMA Fungus">
        <title>Comparative genomic study of the Penicillium genus elucidates a diverse pangenome and 15 lateral gene transfer events.</title>
        <authorList>
            <person name="Petersen C."/>
            <person name="Sorensen T."/>
            <person name="Nielsen M.R."/>
            <person name="Sondergaard T.E."/>
            <person name="Sorensen J.L."/>
            <person name="Fitzpatrick D.A."/>
            <person name="Frisvad J.C."/>
            <person name="Nielsen K.L."/>
        </authorList>
    </citation>
    <scope>NUCLEOTIDE SEQUENCE</scope>
    <source>
        <strain evidence="1">IBT 12815</strain>
    </source>
</reference>
<protein>
    <submittedName>
        <fullName evidence="1">Uncharacterized protein</fullName>
    </submittedName>
</protein>
<name>A0AAD6DTC8_9EURO</name>
<dbReference type="AlphaFoldDB" id="A0AAD6DTC8"/>
<keyword evidence="2" id="KW-1185">Reference proteome</keyword>
<organism evidence="1 2">
    <name type="scientific">Penicillium hordei</name>
    <dbReference type="NCBI Taxonomy" id="40994"/>
    <lineage>
        <taxon>Eukaryota</taxon>
        <taxon>Fungi</taxon>
        <taxon>Dikarya</taxon>
        <taxon>Ascomycota</taxon>
        <taxon>Pezizomycotina</taxon>
        <taxon>Eurotiomycetes</taxon>
        <taxon>Eurotiomycetidae</taxon>
        <taxon>Eurotiales</taxon>
        <taxon>Aspergillaceae</taxon>
        <taxon>Penicillium</taxon>
    </lineage>
</organism>
<dbReference type="GeneID" id="81591020"/>
<evidence type="ECO:0000313" key="2">
    <source>
        <dbReference type="Proteomes" id="UP001213799"/>
    </source>
</evidence>
<gene>
    <name evidence="1" type="ORF">N7537_009724</name>
</gene>
<reference evidence="1" key="2">
    <citation type="submission" date="2023-01" db="EMBL/GenBank/DDBJ databases">
        <authorList>
            <person name="Petersen C."/>
        </authorList>
    </citation>
    <scope>NUCLEOTIDE SEQUENCE</scope>
    <source>
        <strain evidence="1">IBT 12815</strain>
    </source>
</reference>
<evidence type="ECO:0000313" key="1">
    <source>
        <dbReference type="EMBL" id="KAJ5592820.1"/>
    </source>
</evidence>
<dbReference type="EMBL" id="JAQJAE010000005">
    <property type="protein sequence ID" value="KAJ5592820.1"/>
    <property type="molecule type" value="Genomic_DNA"/>
</dbReference>
<sequence>MFRQGQGALDQAIDVDLVTQMCYVMARALKNGYTKSVIFTELQLAVSGIGYCWNHLGECLQIV</sequence>
<proteinExistence type="predicted"/>
<dbReference type="Proteomes" id="UP001213799">
    <property type="component" value="Unassembled WGS sequence"/>
</dbReference>
<comment type="caution">
    <text evidence="1">The sequence shown here is derived from an EMBL/GenBank/DDBJ whole genome shotgun (WGS) entry which is preliminary data.</text>
</comment>